<dbReference type="AlphaFoldDB" id="A0A9N9RQD3"/>
<dbReference type="InterPro" id="IPR042099">
    <property type="entry name" value="ANL_N_sf"/>
</dbReference>
<dbReference type="Proteomes" id="UP001153620">
    <property type="component" value="Chromosome 1"/>
</dbReference>
<dbReference type="InterPro" id="IPR020845">
    <property type="entry name" value="AMP-binding_CS"/>
</dbReference>
<proteinExistence type="predicted"/>
<name>A0A9N9RQD3_9DIPT</name>
<gene>
    <name evidence="6" type="ORF">CHIRRI_LOCUS4192</name>
</gene>
<dbReference type="InterPro" id="IPR000873">
    <property type="entry name" value="AMP-dep_synth/lig_dom"/>
</dbReference>
<evidence type="ECO:0000256" key="2">
    <source>
        <dbReference type="ARBA" id="ARBA00022832"/>
    </source>
</evidence>
<dbReference type="GO" id="GO:0004467">
    <property type="term" value="F:long-chain fatty acid-CoA ligase activity"/>
    <property type="evidence" value="ECO:0007669"/>
    <property type="project" value="UniProtKB-EC"/>
</dbReference>
<keyword evidence="1" id="KW-0436">Ligase</keyword>
<keyword evidence="7" id="KW-1185">Reference proteome</keyword>
<reference evidence="6" key="1">
    <citation type="submission" date="2022-01" db="EMBL/GenBank/DDBJ databases">
        <authorList>
            <person name="King R."/>
        </authorList>
    </citation>
    <scope>NUCLEOTIDE SEQUENCE</scope>
</reference>
<dbReference type="SUPFAM" id="SSF56801">
    <property type="entry name" value="Acetyl-CoA synthetase-like"/>
    <property type="match status" value="1"/>
</dbReference>
<evidence type="ECO:0000259" key="5">
    <source>
        <dbReference type="Pfam" id="PF00501"/>
    </source>
</evidence>
<sequence length="654" mass="72852">MENIVDNKLGDASNFFTSDPSECVKIIKLKNDFTSGISTVPEMFAKTVDLYPDRTALMHQNEETGEWIPISYKNYKNRVEKVAKAFLKLGLEKNGKVAVIAFNSVEWFLSQLGVIHAGGQIVGVYGSNSAEACHYILEKCQANIVVVDEDYQLDKILKIKDKLPHLKAIIKTLPSSNTHEGVMSWKEIEEMDTDDYDQEYEKNLKEIKANSCCCLIFTSGTTGNPKGAMSSHDNIIFTVKNFIESYNFSHTSPEVSVSFLPLSHVAGSIIEIFVNIGIAGTVYFADKNALKGTLINTLLAARPTFIFGVPRVYEKLHAKISHDIENIGGLAKKITSWATNKAMNYHLNRFDEKSASAVSYFTAKTLILNKVKKKIGLERCRFLIVGAAPTNVDTIKFFLSMDLPIYELYGMTEVGLTFASHAGKVRLGSVGKHVPNIEAKILNPDKDGIGEICTRGRNSFMGYVFDIEKTREVFDDDLWLRSGDVGYIDKNGFLFLTGRIKELIITAGGENIPFLNIENAVLAECSAISNAFLIGDKRKFLTMLIALKTESDSNGVPQDELAEDSLHHMTNLGLNYKLLSEVLDAGPDEKILNLIQEAIDRANTKAASNAQKVQKFMLLPNDFNMHTGELGPTMKLKRGFVMQKYKKEIDEFYA</sequence>
<dbReference type="EMBL" id="OU895877">
    <property type="protein sequence ID" value="CAG9801261.1"/>
    <property type="molecule type" value="Genomic_DNA"/>
</dbReference>
<dbReference type="Gene3D" id="3.40.50.12780">
    <property type="entry name" value="N-terminal domain of ligase-like"/>
    <property type="match status" value="1"/>
</dbReference>
<dbReference type="Pfam" id="PF00501">
    <property type="entry name" value="AMP-binding"/>
    <property type="match status" value="1"/>
</dbReference>
<dbReference type="PANTHER" id="PTHR43272">
    <property type="entry name" value="LONG-CHAIN-FATTY-ACID--COA LIGASE"/>
    <property type="match status" value="1"/>
</dbReference>
<dbReference type="EC" id="6.2.1.3" evidence="4"/>
<evidence type="ECO:0000313" key="6">
    <source>
        <dbReference type="EMBL" id="CAG9801261.1"/>
    </source>
</evidence>
<dbReference type="PANTHER" id="PTHR43272:SF32">
    <property type="entry name" value="AMP-DEPENDENT SYNTHETASE_LIGASE DOMAIN-CONTAINING PROTEIN"/>
    <property type="match status" value="1"/>
</dbReference>
<organism evidence="6 7">
    <name type="scientific">Chironomus riparius</name>
    <dbReference type="NCBI Taxonomy" id="315576"/>
    <lineage>
        <taxon>Eukaryota</taxon>
        <taxon>Metazoa</taxon>
        <taxon>Ecdysozoa</taxon>
        <taxon>Arthropoda</taxon>
        <taxon>Hexapoda</taxon>
        <taxon>Insecta</taxon>
        <taxon>Pterygota</taxon>
        <taxon>Neoptera</taxon>
        <taxon>Endopterygota</taxon>
        <taxon>Diptera</taxon>
        <taxon>Nematocera</taxon>
        <taxon>Chironomoidea</taxon>
        <taxon>Chironomidae</taxon>
        <taxon>Chironominae</taxon>
        <taxon>Chironomus</taxon>
    </lineage>
</organism>
<evidence type="ECO:0000313" key="7">
    <source>
        <dbReference type="Proteomes" id="UP001153620"/>
    </source>
</evidence>
<dbReference type="PROSITE" id="PS00455">
    <property type="entry name" value="AMP_BINDING"/>
    <property type="match status" value="1"/>
</dbReference>
<evidence type="ECO:0000256" key="1">
    <source>
        <dbReference type="ARBA" id="ARBA00022598"/>
    </source>
</evidence>
<keyword evidence="2" id="KW-0276">Fatty acid metabolism</keyword>
<dbReference type="OrthoDB" id="3633556at2759"/>
<evidence type="ECO:0000256" key="3">
    <source>
        <dbReference type="ARBA" id="ARBA00023098"/>
    </source>
</evidence>
<protein>
    <recommendedName>
        <fullName evidence="4">long-chain-fatty-acid--CoA ligase</fullName>
        <ecNumber evidence="4">6.2.1.3</ecNumber>
    </recommendedName>
</protein>
<accession>A0A9N9RQD3</accession>
<dbReference type="GO" id="GO:0005783">
    <property type="term" value="C:endoplasmic reticulum"/>
    <property type="evidence" value="ECO:0007669"/>
    <property type="project" value="TreeGrafter"/>
</dbReference>
<evidence type="ECO:0000256" key="4">
    <source>
        <dbReference type="ARBA" id="ARBA00026121"/>
    </source>
</evidence>
<dbReference type="GO" id="GO:0016020">
    <property type="term" value="C:membrane"/>
    <property type="evidence" value="ECO:0007669"/>
    <property type="project" value="TreeGrafter"/>
</dbReference>
<feature type="domain" description="AMP-dependent synthetase/ligase" evidence="5">
    <location>
        <begin position="45"/>
        <end position="463"/>
    </location>
</feature>
<keyword evidence="3" id="KW-0443">Lipid metabolism</keyword>
<reference evidence="6" key="2">
    <citation type="submission" date="2022-10" db="EMBL/GenBank/DDBJ databases">
        <authorList>
            <consortium name="ENA_rothamsted_submissions"/>
            <consortium name="culmorum"/>
            <person name="King R."/>
        </authorList>
    </citation>
    <scope>NUCLEOTIDE SEQUENCE</scope>
</reference>